<protein>
    <submittedName>
        <fullName evidence="2">Uncharacterized protein</fullName>
    </submittedName>
</protein>
<name>A0ABV9E575_9ACTN</name>
<sequence>MDATTGTGPLHGVDDIDWAALAPEGGADIPALLRGIAGDASATRGLDDSVSALFDLIRFPAPAYAAAPRVAEYLVRIACHPDTPADWRSRPLSLLLELLVPTAAEVLPARTDLGLWRDEVSWAASTDAEKVREQYRTWLEEAPDEQQYRRMRSRLDTVSRENGAALLQAELDVYDTVRDRADDLIGLLDGRANRRGIDPPAEWACYLLAFVPDAAEKSLVPLKASLAEAAPPLPGEAPPPLGAQRHDVLSAELFAVGMLAAPDDAGATVALAHEMASGHLYNGFAAAVALTVIHGEKAPEECLVRLRAAGRTSVGYPALFDDSWPHCGENTPAALGYLALGRAGDRAQPLRSAMLPKVLANAEGGARAAVAGSALESVLGPRSAAEAPDPEADFDEATLQVFWAIAELPADGWDDGLADALAGWGLPTERADFRAFAGVEDHPGEEAPAADTPAAAPPAAAPRQQGGLFSRLFGPGS</sequence>
<dbReference type="Proteomes" id="UP001595923">
    <property type="component" value="Unassembled WGS sequence"/>
</dbReference>
<dbReference type="EMBL" id="JBHSFQ010000068">
    <property type="protein sequence ID" value="MFC4566087.1"/>
    <property type="molecule type" value="Genomic_DNA"/>
</dbReference>
<keyword evidence="3" id="KW-1185">Reference proteome</keyword>
<reference evidence="3" key="1">
    <citation type="journal article" date="2019" name="Int. J. Syst. Evol. Microbiol.">
        <title>The Global Catalogue of Microorganisms (GCM) 10K type strain sequencing project: providing services to taxonomists for standard genome sequencing and annotation.</title>
        <authorList>
            <consortium name="The Broad Institute Genomics Platform"/>
            <consortium name="The Broad Institute Genome Sequencing Center for Infectious Disease"/>
            <person name="Wu L."/>
            <person name="Ma J."/>
        </authorList>
    </citation>
    <scope>NUCLEOTIDE SEQUENCE [LARGE SCALE GENOMIC DNA]</scope>
    <source>
        <strain evidence="3">XZYJ18</strain>
    </source>
</reference>
<dbReference type="RefSeq" id="WP_378580645.1">
    <property type="nucleotide sequence ID" value="NZ_JBHSFQ010000068.1"/>
</dbReference>
<feature type="region of interest" description="Disordered" evidence="1">
    <location>
        <begin position="442"/>
        <end position="477"/>
    </location>
</feature>
<accession>A0ABV9E575</accession>
<organism evidence="2 3">
    <name type="scientific">Nocardiopsis mangrovi</name>
    <dbReference type="NCBI Taxonomy" id="1179818"/>
    <lineage>
        <taxon>Bacteria</taxon>
        <taxon>Bacillati</taxon>
        <taxon>Actinomycetota</taxon>
        <taxon>Actinomycetes</taxon>
        <taxon>Streptosporangiales</taxon>
        <taxon>Nocardiopsidaceae</taxon>
        <taxon>Nocardiopsis</taxon>
    </lineage>
</organism>
<comment type="caution">
    <text evidence="2">The sequence shown here is derived from an EMBL/GenBank/DDBJ whole genome shotgun (WGS) entry which is preliminary data.</text>
</comment>
<proteinExistence type="predicted"/>
<evidence type="ECO:0000256" key="1">
    <source>
        <dbReference type="SAM" id="MobiDB-lite"/>
    </source>
</evidence>
<gene>
    <name evidence="2" type="ORF">ACFO4E_29885</name>
</gene>
<evidence type="ECO:0000313" key="2">
    <source>
        <dbReference type="EMBL" id="MFC4566087.1"/>
    </source>
</evidence>
<evidence type="ECO:0000313" key="3">
    <source>
        <dbReference type="Proteomes" id="UP001595923"/>
    </source>
</evidence>